<name>A0A852VS11_9MICO</name>
<comment type="caution">
    <text evidence="8">The sequence shown here is derived from an EMBL/GenBank/DDBJ whole genome shotgun (WGS) entry which is preliminary data.</text>
</comment>
<dbReference type="GO" id="GO:0022857">
    <property type="term" value="F:transmembrane transporter activity"/>
    <property type="evidence" value="ECO:0007669"/>
    <property type="project" value="InterPro"/>
</dbReference>
<dbReference type="GO" id="GO:0005886">
    <property type="term" value="C:plasma membrane"/>
    <property type="evidence" value="ECO:0007669"/>
    <property type="project" value="UniProtKB-SubCell"/>
</dbReference>
<organism evidence="8 9">
    <name type="scientific">Janibacter cremeus</name>
    <dbReference type="NCBI Taxonomy" id="1285192"/>
    <lineage>
        <taxon>Bacteria</taxon>
        <taxon>Bacillati</taxon>
        <taxon>Actinomycetota</taxon>
        <taxon>Actinomycetes</taxon>
        <taxon>Micrococcales</taxon>
        <taxon>Intrasporangiaceae</taxon>
        <taxon>Janibacter</taxon>
    </lineage>
</organism>
<evidence type="ECO:0000256" key="1">
    <source>
        <dbReference type="ARBA" id="ARBA00004651"/>
    </source>
</evidence>
<feature type="transmembrane region" description="Helical" evidence="6">
    <location>
        <begin position="142"/>
        <end position="164"/>
    </location>
</feature>
<feature type="transmembrane region" description="Helical" evidence="6">
    <location>
        <begin position="343"/>
        <end position="362"/>
    </location>
</feature>
<dbReference type="PANTHER" id="PTHR42718">
    <property type="entry name" value="MAJOR FACILITATOR SUPERFAMILY MULTIDRUG TRANSPORTER MFSC"/>
    <property type="match status" value="1"/>
</dbReference>
<feature type="transmembrane region" description="Helical" evidence="6">
    <location>
        <begin position="412"/>
        <end position="430"/>
    </location>
</feature>
<evidence type="ECO:0000256" key="4">
    <source>
        <dbReference type="ARBA" id="ARBA00022989"/>
    </source>
</evidence>
<sequence>MTSPSPLATSPSRFSPALVIATLCLGSLSGAVMQSLVIPIQGQLPRLLGTDAGSASWAITATLLAAAITMPVSGRLADLFGKKQVLIVSAALLFVGSVVAALTSSLVPFLIGRVLQGMAMGYIPVAISMVREIAPRERQAGAVAAVSATMGVGGGLGLPLSAWIAQDYSWHGLFWFSAGLAVLVLITTVVVVPTVHDAYPAHINIPGIIGLAAGLSAVLIGVSKGSQWGWGSGSTLGSIAAGVVVLLVWGVYQLHHDDPIVDLRTTVRRPVLFTNIAALLIGFGMMAQAIVLPQLLEMPEATGYGLGQTLLQTGLWMAPGGLMMMVFAPVSSRLINGIGAKPTLAIGAVVTGAGYVVATGLMQAPWQLMVASLVASAGVGIGYAAMPTLILDNVPAHEAGASVGVNGLMRSVGTTVAGAVMAAILTSRTISLGGHIIPDETAFRICFVVGAGAAFAGALVCLFIPGKNAEQVAEPRRGMVLADA</sequence>
<feature type="transmembrane region" description="Helical" evidence="6">
    <location>
        <begin position="54"/>
        <end position="73"/>
    </location>
</feature>
<feature type="transmembrane region" description="Helical" evidence="6">
    <location>
        <begin position="170"/>
        <end position="191"/>
    </location>
</feature>
<evidence type="ECO:0000256" key="5">
    <source>
        <dbReference type="ARBA" id="ARBA00023136"/>
    </source>
</evidence>
<reference evidence="8 9" key="1">
    <citation type="submission" date="2020-07" db="EMBL/GenBank/DDBJ databases">
        <title>Sequencing the genomes of 1000 actinobacteria strains.</title>
        <authorList>
            <person name="Klenk H.-P."/>
        </authorList>
    </citation>
    <scope>NUCLEOTIDE SEQUENCE [LARGE SCALE GENOMIC DNA]</scope>
    <source>
        <strain evidence="8 9">DSM 26154</strain>
    </source>
</reference>
<dbReference type="InterPro" id="IPR020846">
    <property type="entry name" value="MFS_dom"/>
</dbReference>
<dbReference type="PROSITE" id="PS50850">
    <property type="entry name" value="MFS"/>
    <property type="match status" value="1"/>
</dbReference>
<evidence type="ECO:0000256" key="3">
    <source>
        <dbReference type="ARBA" id="ARBA00022692"/>
    </source>
</evidence>
<dbReference type="SUPFAM" id="SSF103473">
    <property type="entry name" value="MFS general substrate transporter"/>
    <property type="match status" value="1"/>
</dbReference>
<evidence type="ECO:0000256" key="2">
    <source>
        <dbReference type="ARBA" id="ARBA00022448"/>
    </source>
</evidence>
<protein>
    <submittedName>
        <fullName evidence="8">MFS family permease</fullName>
    </submittedName>
</protein>
<feature type="transmembrane region" description="Helical" evidence="6">
    <location>
        <begin position="272"/>
        <end position="293"/>
    </location>
</feature>
<accession>A0A852VS11</accession>
<feature type="transmembrane region" description="Helical" evidence="6">
    <location>
        <begin position="368"/>
        <end position="391"/>
    </location>
</feature>
<evidence type="ECO:0000313" key="8">
    <source>
        <dbReference type="EMBL" id="NYF98220.1"/>
    </source>
</evidence>
<keyword evidence="5 6" id="KW-0472">Membrane</keyword>
<feature type="domain" description="Major facilitator superfamily (MFS) profile" evidence="7">
    <location>
        <begin position="19"/>
        <end position="469"/>
    </location>
</feature>
<dbReference type="Gene3D" id="1.20.1250.20">
    <property type="entry name" value="MFS general substrate transporter like domains"/>
    <property type="match status" value="1"/>
</dbReference>
<feature type="transmembrane region" description="Helical" evidence="6">
    <location>
        <begin position="85"/>
        <end position="104"/>
    </location>
</feature>
<evidence type="ECO:0000259" key="7">
    <source>
        <dbReference type="PROSITE" id="PS50850"/>
    </source>
</evidence>
<feature type="transmembrane region" description="Helical" evidence="6">
    <location>
        <begin position="442"/>
        <end position="464"/>
    </location>
</feature>
<proteinExistence type="predicted"/>
<feature type="transmembrane region" description="Helical" evidence="6">
    <location>
        <begin position="313"/>
        <end position="331"/>
    </location>
</feature>
<keyword evidence="2" id="KW-0813">Transport</keyword>
<dbReference type="PANTHER" id="PTHR42718:SF9">
    <property type="entry name" value="MAJOR FACILITATOR SUPERFAMILY MULTIDRUG TRANSPORTER MFSC"/>
    <property type="match status" value="1"/>
</dbReference>
<comment type="subcellular location">
    <subcellularLocation>
        <location evidence="1">Cell membrane</location>
        <topology evidence="1">Multi-pass membrane protein</topology>
    </subcellularLocation>
</comment>
<keyword evidence="9" id="KW-1185">Reference proteome</keyword>
<feature type="transmembrane region" description="Helical" evidence="6">
    <location>
        <begin position="228"/>
        <end position="252"/>
    </location>
</feature>
<keyword evidence="3 6" id="KW-0812">Transmembrane</keyword>
<evidence type="ECO:0000256" key="6">
    <source>
        <dbReference type="SAM" id="Phobius"/>
    </source>
</evidence>
<dbReference type="AlphaFoldDB" id="A0A852VS11"/>
<feature type="transmembrane region" description="Helical" evidence="6">
    <location>
        <begin position="203"/>
        <end position="222"/>
    </location>
</feature>
<dbReference type="Gene3D" id="1.20.1720.10">
    <property type="entry name" value="Multidrug resistance protein D"/>
    <property type="match status" value="1"/>
</dbReference>
<dbReference type="Proteomes" id="UP000554054">
    <property type="component" value="Unassembled WGS sequence"/>
</dbReference>
<gene>
    <name evidence="8" type="ORF">BJY20_001612</name>
</gene>
<evidence type="ECO:0000313" key="9">
    <source>
        <dbReference type="Proteomes" id="UP000554054"/>
    </source>
</evidence>
<dbReference type="InterPro" id="IPR036259">
    <property type="entry name" value="MFS_trans_sf"/>
</dbReference>
<dbReference type="CDD" id="cd17504">
    <property type="entry name" value="MFS_MMR_MDR_like"/>
    <property type="match status" value="1"/>
</dbReference>
<dbReference type="InterPro" id="IPR011701">
    <property type="entry name" value="MFS"/>
</dbReference>
<dbReference type="EMBL" id="JACCAE010000001">
    <property type="protein sequence ID" value="NYF98220.1"/>
    <property type="molecule type" value="Genomic_DNA"/>
</dbReference>
<dbReference type="RefSeq" id="WP_221935279.1">
    <property type="nucleotide sequence ID" value="NZ_JACCAE010000001.1"/>
</dbReference>
<keyword evidence="4 6" id="KW-1133">Transmembrane helix</keyword>
<dbReference type="Pfam" id="PF07690">
    <property type="entry name" value="MFS_1"/>
    <property type="match status" value="1"/>
</dbReference>